<feature type="transmembrane region" description="Helical" evidence="1">
    <location>
        <begin position="21"/>
        <end position="38"/>
    </location>
</feature>
<keyword evidence="1" id="KW-0472">Membrane</keyword>
<dbReference type="OrthoDB" id="2955631at2"/>
<sequence length="434" mass="46903">MFGSRFFFALKALRERLWVRPLTYVLMAVGLIFLAQAADRLAIPMPLPDISAETIEKLLTVISASMLGVATFAVASMVSAYAAAGRSATPRAFSLVVADQVSQTALSSFVGAFIYSIVGIVAIRVGLYETAGRFSIFITTLGIFSWVVLTFVRWVDNIARLGRLGNTIEKVEAATRAAFRPWTGESALGGVAVREMSESGMPVCPATFGYIQHIDTDGLQSWAEEQEVALDLRSVPGAFVSPARALLTIDWQGAPRELEDAQRACLVRAFVIGSKRTFDEDPRFGLIVLSEIGSRALSPATNDPGTAIEIINKLTHILLDRDSAAKRDGANPPRCSRIRVPALSPDDLLEDAFAAIEKDGVNSVELGIRLQKSYSLLARAQDCGMRKAAKRRSGLALERAEHALTFPDDLDRVRRAARDGAGSLVDGKSADAED</sequence>
<feature type="transmembrane region" description="Helical" evidence="1">
    <location>
        <begin position="58"/>
        <end position="84"/>
    </location>
</feature>
<dbReference type="STRING" id="144026.SAMN04488568_10817"/>
<keyword evidence="1" id="KW-0812">Transmembrane</keyword>
<gene>
    <name evidence="2" type="ORF">SAMN04488568_10817</name>
</gene>
<feature type="transmembrane region" description="Helical" evidence="1">
    <location>
        <begin position="105"/>
        <end position="128"/>
    </location>
</feature>
<organism evidence="2 3">
    <name type="scientific">Maricaulis salignorans</name>
    <dbReference type="NCBI Taxonomy" id="144026"/>
    <lineage>
        <taxon>Bacteria</taxon>
        <taxon>Pseudomonadati</taxon>
        <taxon>Pseudomonadota</taxon>
        <taxon>Alphaproteobacteria</taxon>
        <taxon>Maricaulales</taxon>
        <taxon>Maricaulaceae</taxon>
        <taxon>Maricaulis</taxon>
    </lineage>
</organism>
<proteinExistence type="predicted"/>
<dbReference type="RefSeq" id="WP_091769452.1">
    <property type="nucleotide sequence ID" value="NZ_FNHG01000008.1"/>
</dbReference>
<keyword evidence="3" id="KW-1185">Reference proteome</keyword>
<evidence type="ECO:0000313" key="3">
    <source>
        <dbReference type="Proteomes" id="UP000199759"/>
    </source>
</evidence>
<accession>A0A1G9RWF7</accession>
<name>A0A1G9RWF7_9PROT</name>
<dbReference type="AlphaFoldDB" id="A0A1G9RWF7"/>
<evidence type="ECO:0000256" key="1">
    <source>
        <dbReference type="SAM" id="Phobius"/>
    </source>
</evidence>
<dbReference type="InterPro" id="IPR018723">
    <property type="entry name" value="DUF2254_membrane"/>
</dbReference>
<keyword evidence="1" id="KW-1133">Transmembrane helix</keyword>
<dbReference type="Proteomes" id="UP000199759">
    <property type="component" value="Unassembled WGS sequence"/>
</dbReference>
<evidence type="ECO:0000313" key="2">
    <source>
        <dbReference type="EMBL" id="SDM27494.1"/>
    </source>
</evidence>
<reference evidence="2 3" key="1">
    <citation type="submission" date="2016-10" db="EMBL/GenBank/DDBJ databases">
        <authorList>
            <person name="de Groot N.N."/>
        </authorList>
    </citation>
    <scope>NUCLEOTIDE SEQUENCE [LARGE SCALE GENOMIC DNA]</scope>
    <source>
        <strain evidence="2 3">DSM 16077</strain>
    </source>
</reference>
<protein>
    <submittedName>
        <fullName evidence="2">Uncharacterized membrane protein</fullName>
    </submittedName>
</protein>
<feature type="transmembrane region" description="Helical" evidence="1">
    <location>
        <begin position="134"/>
        <end position="155"/>
    </location>
</feature>
<dbReference type="Pfam" id="PF10011">
    <property type="entry name" value="DUF2254"/>
    <property type="match status" value="1"/>
</dbReference>
<dbReference type="EMBL" id="FNHG01000008">
    <property type="protein sequence ID" value="SDM27494.1"/>
    <property type="molecule type" value="Genomic_DNA"/>
</dbReference>